<proteinExistence type="predicted"/>
<gene>
    <name evidence="1" type="primary">P0038F09.40</name>
</gene>
<evidence type="ECO:0000313" key="1">
    <source>
        <dbReference type="EMBL" id="BAC84167.1"/>
    </source>
</evidence>
<dbReference type="AlphaFoldDB" id="Q6Z3A2"/>
<sequence length="96" mass="10320">MPRKIWVSPTMLRAVADEDLGVTDEVARDTEEDLGVTDADEVSRAPRAMPTRIWVSPTRLPAVADKDLGVADADEVLPNSAHFKGESPADVASPSH</sequence>
<name>Q6Z3A2_ORYSJ</name>
<organism evidence="1 2">
    <name type="scientific">Oryza sativa subsp. japonica</name>
    <name type="common">Rice</name>
    <dbReference type="NCBI Taxonomy" id="39947"/>
    <lineage>
        <taxon>Eukaryota</taxon>
        <taxon>Viridiplantae</taxon>
        <taxon>Streptophyta</taxon>
        <taxon>Embryophyta</taxon>
        <taxon>Tracheophyta</taxon>
        <taxon>Spermatophyta</taxon>
        <taxon>Magnoliopsida</taxon>
        <taxon>Liliopsida</taxon>
        <taxon>Poales</taxon>
        <taxon>Poaceae</taxon>
        <taxon>BOP clade</taxon>
        <taxon>Oryzoideae</taxon>
        <taxon>Oryzeae</taxon>
        <taxon>Oryzinae</taxon>
        <taxon>Oryza</taxon>
        <taxon>Oryza sativa</taxon>
    </lineage>
</organism>
<protein>
    <submittedName>
        <fullName evidence="1">Uncharacterized protein</fullName>
    </submittedName>
</protein>
<evidence type="ECO:0000313" key="2">
    <source>
        <dbReference type="Proteomes" id="UP000000763"/>
    </source>
</evidence>
<reference evidence="2" key="1">
    <citation type="journal article" date="2005" name="Nature">
        <title>The map-based sequence of the rice genome.</title>
        <authorList>
            <consortium name="International rice genome sequencing project (IRGSP)"/>
            <person name="Matsumoto T."/>
            <person name="Wu J."/>
            <person name="Kanamori H."/>
            <person name="Katayose Y."/>
            <person name="Fujisawa M."/>
            <person name="Namiki N."/>
            <person name="Mizuno H."/>
            <person name="Yamamoto K."/>
            <person name="Antonio B.A."/>
            <person name="Baba T."/>
            <person name="Sakata K."/>
            <person name="Nagamura Y."/>
            <person name="Aoki H."/>
            <person name="Arikawa K."/>
            <person name="Arita K."/>
            <person name="Bito T."/>
            <person name="Chiden Y."/>
            <person name="Fujitsuka N."/>
            <person name="Fukunaka R."/>
            <person name="Hamada M."/>
            <person name="Harada C."/>
            <person name="Hayashi A."/>
            <person name="Hijishita S."/>
            <person name="Honda M."/>
            <person name="Hosokawa S."/>
            <person name="Ichikawa Y."/>
            <person name="Idonuma A."/>
            <person name="Iijima M."/>
            <person name="Ikeda M."/>
            <person name="Ikeno M."/>
            <person name="Ito K."/>
            <person name="Ito S."/>
            <person name="Ito T."/>
            <person name="Ito Y."/>
            <person name="Ito Y."/>
            <person name="Iwabuchi A."/>
            <person name="Kamiya K."/>
            <person name="Karasawa W."/>
            <person name="Kurita K."/>
            <person name="Katagiri S."/>
            <person name="Kikuta A."/>
            <person name="Kobayashi H."/>
            <person name="Kobayashi N."/>
            <person name="Machita K."/>
            <person name="Maehara T."/>
            <person name="Masukawa M."/>
            <person name="Mizubayashi T."/>
            <person name="Mukai Y."/>
            <person name="Nagasaki H."/>
            <person name="Nagata Y."/>
            <person name="Naito S."/>
            <person name="Nakashima M."/>
            <person name="Nakama Y."/>
            <person name="Nakamichi Y."/>
            <person name="Nakamura M."/>
            <person name="Meguro A."/>
            <person name="Negishi M."/>
            <person name="Ohta I."/>
            <person name="Ohta T."/>
            <person name="Okamoto M."/>
            <person name="Ono N."/>
            <person name="Saji S."/>
            <person name="Sakaguchi M."/>
            <person name="Sakai K."/>
            <person name="Shibata M."/>
            <person name="Shimokawa T."/>
            <person name="Song J."/>
            <person name="Takazaki Y."/>
            <person name="Terasawa K."/>
            <person name="Tsugane M."/>
            <person name="Tsuji K."/>
            <person name="Ueda S."/>
            <person name="Waki K."/>
            <person name="Yamagata H."/>
            <person name="Yamamoto M."/>
            <person name="Yamamoto S."/>
            <person name="Yamane H."/>
            <person name="Yoshiki S."/>
            <person name="Yoshihara R."/>
            <person name="Yukawa K."/>
            <person name="Zhong H."/>
            <person name="Yano M."/>
            <person name="Yuan Q."/>
            <person name="Ouyang S."/>
            <person name="Liu J."/>
            <person name="Jones K.M."/>
            <person name="Gansberger K."/>
            <person name="Moffat K."/>
            <person name="Hill J."/>
            <person name="Bera J."/>
            <person name="Fadrosh D."/>
            <person name="Jin S."/>
            <person name="Johri S."/>
            <person name="Kim M."/>
            <person name="Overton L."/>
            <person name="Reardon M."/>
            <person name="Tsitrin T."/>
            <person name="Vuong H."/>
            <person name="Weaver B."/>
            <person name="Ciecko A."/>
            <person name="Tallon L."/>
            <person name="Jackson J."/>
            <person name="Pai G."/>
            <person name="Aken S.V."/>
            <person name="Utterback T."/>
            <person name="Reidmuller S."/>
            <person name="Feldblyum T."/>
            <person name="Hsiao J."/>
            <person name="Zismann V."/>
            <person name="Iobst S."/>
            <person name="de Vazeille A.R."/>
            <person name="Buell C.R."/>
            <person name="Ying K."/>
            <person name="Li Y."/>
            <person name="Lu T."/>
            <person name="Huang Y."/>
            <person name="Zhao Q."/>
            <person name="Feng Q."/>
            <person name="Zhang L."/>
            <person name="Zhu J."/>
            <person name="Weng Q."/>
            <person name="Mu J."/>
            <person name="Lu Y."/>
            <person name="Fan D."/>
            <person name="Liu Y."/>
            <person name="Guan J."/>
            <person name="Zhang Y."/>
            <person name="Yu S."/>
            <person name="Liu X."/>
            <person name="Zhang Y."/>
            <person name="Hong G."/>
            <person name="Han B."/>
            <person name="Choisne N."/>
            <person name="Demange N."/>
            <person name="Orjeda G."/>
            <person name="Samain S."/>
            <person name="Cattolico L."/>
            <person name="Pelletier E."/>
            <person name="Couloux A."/>
            <person name="Segurens B."/>
            <person name="Wincker P."/>
            <person name="D'Hont A."/>
            <person name="Scarpelli C."/>
            <person name="Weissenbach J."/>
            <person name="Salanoubat M."/>
            <person name="Quetier F."/>
            <person name="Yu Y."/>
            <person name="Kim H.R."/>
            <person name="Rambo T."/>
            <person name="Currie J."/>
            <person name="Collura K."/>
            <person name="Luo M."/>
            <person name="Yang T."/>
            <person name="Ammiraju J.S.S."/>
            <person name="Engler F."/>
            <person name="Soderlund C."/>
            <person name="Wing R.A."/>
            <person name="Palmer L.E."/>
            <person name="de la Bastide M."/>
            <person name="Spiegel L."/>
            <person name="Nascimento L."/>
            <person name="Zutavern T."/>
            <person name="O'Shaughnessy A."/>
            <person name="Dike S."/>
            <person name="Dedhia N."/>
            <person name="Preston R."/>
            <person name="Balija V."/>
            <person name="McCombie W.R."/>
            <person name="Chow T."/>
            <person name="Chen H."/>
            <person name="Chung M."/>
            <person name="Chen C."/>
            <person name="Shaw J."/>
            <person name="Wu H."/>
            <person name="Hsiao K."/>
            <person name="Chao Y."/>
            <person name="Chu M."/>
            <person name="Cheng C."/>
            <person name="Hour A."/>
            <person name="Lee P."/>
            <person name="Lin S."/>
            <person name="Lin Y."/>
            <person name="Liou J."/>
            <person name="Liu S."/>
            <person name="Hsing Y."/>
            <person name="Raghuvanshi S."/>
            <person name="Mohanty A."/>
            <person name="Bharti A.K."/>
            <person name="Gaur A."/>
            <person name="Gupta V."/>
            <person name="Kumar D."/>
            <person name="Ravi V."/>
            <person name="Vij S."/>
            <person name="Kapur A."/>
            <person name="Khurana P."/>
            <person name="Khurana P."/>
            <person name="Khurana J.P."/>
            <person name="Tyagi A.K."/>
            <person name="Gaikwad K."/>
            <person name="Singh A."/>
            <person name="Dalal V."/>
            <person name="Srivastava S."/>
            <person name="Dixit A."/>
            <person name="Pal A.K."/>
            <person name="Ghazi I.A."/>
            <person name="Yadav M."/>
            <person name="Pandit A."/>
            <person name="Bhargava A."/>
            <person name="Sureshbabu K."/>
            <person name="Batra K."/>
            <person name="Sharma T.R."/>
            <person name="Mohapatra T."/>
            <person name="Singh N.K."/>
            <person name="Messing J."/>
            <person name="Nelson A.B."/>
            <person name="Fuks G."/>
            <person name="Kavchok S."/>
            <person name="Keizer G."/>
            <person name="Linton E."/>
            <person name="Llaca V."/>
            <person name="Song R."/>
            <person name="Tanyolac B."/>
            <person name="Young S."/>
            <person name="Ho-Il K."/>
            <person name="Hahn J.H."/>
            <person name="Sangsakoo G."/>
            <person name="Vanavichit A."/>
            <person name="de Mattos Luiz.A.T."/>
            <person name="Zimmer P.D."/>
            <person name="Malone G."/>
            <person name="Dellagostin O."/>
            <person name="de Oliveira A.C."/>
            <person name="Bevan M."/>
            <person name="Bancroft I."/>
            <person name="Minx P."/>
            <person name="Cordum H."/>
            <person name="Wilson R."/>
            <person name="Cheng Z."/>
            <person name="Jin W."/>
            <person name="Jiang J."/>
            <person name="Leong S.A."/>
            <person name="Iwama H."/>
            <person name="Gojobori T."/>
            <person name="Itoh T."/>
            <person name="Niimura Y."/>
            <person name="Fujii Y."/>
            <person name="Habara T."/>
            <person name="Sakai H."/>
            <person name="Sato Y."/>
            <person name="Wilson G."/>
            <person name="Kumar K."/>
            <person name="McCouch S."/>
            <person name="Juretic N."/>
            <person name="Hoen D."/>
            <person name="Wright S."/>
            <person name="Bruskiewich R."/>
            <person name="Bureau T."/>
            <person name="Miyao A."/>
            <person name="Hirochika H."/>
            <person name="Nishikawa T."/>
            <person name="Kadowaki K."/>
            <person name="Sugiura M."/>
            <person name="Burr B."/>
            <person name="Sasaki T."/>
        </authorList>
    </citation>
    <scope>NUCLEOTIDE SEQUENCE [LARGE SCALE GENOMIC DNA]</scope>
    <source>
        <strain evidence="2">cv. Nipponbare</strain>
    </source>
</reference>
<dbReference type="EMBL" id="AP005256">
    <property type="protein sequence ID" value="BAC84167.1"/>
    <property type="molecule type" value="Genomic_DNA"/>
</dbReference>
<reference evidence="2" key="2">
    <citation type="journal article" date="2008" name="Nucleic Acids Res.">
        <title>The rice annotation project database (RAP-DB): 2008 update.</title>
        <authorList>
            <consortium name="The rice annotation project (RAP)"/>
        </authorList>
    </citation>
    <scope>GENOME REANNOTATION</scope>
    <source>
        <strain evidence="2">cv. Nipponbare</strain>
    </source>
</reference>
<dbReference type="Proteomes" id="UP000000763">
    <property type="component" value="Chromosome 7"/>
</dbReference>
<accession>Q6Z3A2</accession>